<sequence length="152" mass="16938">VGSNSRQSFGESFDTLLEGNRRQLESLYDGSGIGSAGSARNRESAAGAPPVADMQQVRPEKNDLDSLGPSAWLDRHFPDQWRCQIRDRRREGDEIVVLCCLELSGQDSRKAQFGSARIEPPVPGVYRNERETEEAAYQEAVDDALRRCVQLL</sequence>
<gene>
    <name evidence="2" type="ORF">METZ01_LOCUS135105</name>
</gene>
<reference evidence="2" key="1">
    <citation type="submission" date="2018-05" db="EMBL/GenBank/DDBJ databases">
        <authorList>
            <person name="Lanie J.A."/>
            <person name="Ng W.-L."/>
            <person name="Kazmierczak K.M."/>
            <person name="Andrzejewski T.M."/>
            <person name="Davidsen T.M."/>
            <person name="Wayne K.J."/>
            <person name="Tettelin H."/>
            <person name="Glass J.I."/>
            <person name="Rusch D."/>
            <person name="Podicherti R."/>
            <person name="Tsui H.-C.T."/>
            <person name="Winkler M.E."/>
        </authorList>
    </citation>
    <scope>NUCLEOTIDE SEQUENCE</scope>
</reference>
<evidence type="ECO:0000256" key="1">
    <source>
        <dbReference type="SAM" id="MobiDB-lite"/>
    </source>
</evidence>
<feature type="non-terminal residue" evidence="2">
    <location>
        <position position="1"/>
    </location>
</feature>
<proteinExistence type="predicted"/>
<name>A0A381Z011_9ZZZZ</name>
<dbReference type="AlphaFoldDB" id="A0A381Z011"/>
<organism evidence="2">
    <name type="scientific">marine metagenome</name>
    <dbReference type="NCBI Taxonomy" id="408172"/>
    <lineage>
        <taxon>unclassified sequences</taxon>
        <taxon>metagenomes</taxon>
        <taxon>ecological metagenomes</taxon>
    </lineage>
</organism>
<protein>
    <submittedName>
        <fullName evidence="2">Uncharacterized protein</fullName>
    </submittedName>
</protein>
<accession>A0A381Z011</accession>
<evidence type="ECO:0000313" key="2">
    <source>
        <dbReference type="EMBL" id="SVA82251.1"/>
    </source>
</evidence>
<dbReference type="EMBL" id="UINC01019429">
    <property type="protein sequence ID" value="SVA82251.1"/>
    <property type="molecule type" value="Genomic_DNA"/>
</dbReference>
<feature type="region of interest" description="Disordered" evidence="1">
    <location>
        <begin position="27"/>
        <end position="69"/>
    </location>
</feature>